<evidence type="ECO:0000256" key="5">
    <source>
        <dbReference type="ARBA" id="ARBA00022475"/>
    </source>
</evidence>
<keyword evidence="12" id="KW-0573">Peptidoglycan synthesis</keyword>
<evidence type="ECO:0000256" key="8">
    <source>
        <dbReference type="ARBA" id="ARBA00022676"/>
    </source>
</evidence>
<feature type="domain" description="Glycosyl transferase family 51" evidence="20">
    <location>
        <begin position="75"/>
        <end position="250"/>
    </location>
</feature>
<keyword evidence="7" id="KW-0645">Protease</keyword>
<dbReference type="GO" id="GO:0008955">
    <property type="term" value="F:peptidoglycan glycosyltransferase activity"/>
    <property type="evidence" value="ECO:0007669"/>
    <property type="project" value="UniProtKB-EC"/>
</dbReference>
<evidence type="ECO:0000256" key="18">
    <source>
        <dbReference type="SAM" id="Phobius"/>
    </source>
</evidence>
<gene>
    <name evidence="21" type="ORF">SAMN04488090_1827</name>
</gene>
<keyword evidence="14" id="KW-0511">Multifunctional enzyme</keyword>
<dbReference type="OrthoDB" id="9766909at2"/>
<name>A0A1G9N1C1_9BACT</name>
<evidence type="ECO:0000256" key="11">
    <source>
        <dbReference type="ARBA" id="ARBA00022960"/>
    </source>
</evidence>
<feature type="transmembrane region" description="Helical" evidence="18">
    <location>
        <begin position="21"/>
        <end position="42"/>
    </location>
</feature>
<evidence type="ECO:0000256" key="10">
    <source>
        <dbReference type="ARBA" id="ARBA00022801"/>
    </source>
</evidence>
<evidence type="ECO:0000256" key="3">
    <source>
        <dbReference type="ARBA" id="ARBA00007090"/>
    </source>
</evidence>
<dbReference type="Pfam" id="PF00905">
    <property type="entry name" value="Transpeptidase"/>
    <property type="match status" value="1"/>
</dbReference>
<evidence type="ECO:0000256" key="6">
    <source>
        <dbReference type="ARBA" id="ARBA00022645"/>
    </source>
</evidence>
<evidence type="ECO:0000256" key="16">
    <source>
        <dbReference type="ARBA" id="ARBA00034000"/>
    </source>
</evidence>
<keyword evidence="18" id="KW-0812">Transmembrane</keyword>
<dbReference type="InterPro" id="IPR001264">
    <property type="entry name" value="Glyco_trans_51"/>
</dbReference>
<dbReference type="SUPFAM" id="SSF53955">
    <property type="entry name" value="Lysozyme-like"/>
    <property type="match status" value="1"/>
</dbReference>
<dbReference type="InterPro" id="IPR001460">
    <property type="entry name" value="PCN-bd_Tpept"/>
</dbReference>
<dbReference type="GO" id="GO:0030288">
    <property type="term" value="C:outer membrane-bounded periplasmic space"/>
    <property type="evidence" value="ECO:0007669"/>
    <property type="project" value="TreeGrafter"/>
</dbReference>
<dbReference type="InterPro" id="IPR012338">
    <property type="entry name" value="Beta-lactam/transpept-like"/>
</dbReference>
<dbReference type="GO" id="GO:0009002">
    <property type="term" value="F:serine-type D-Ala-D-Ala carboxypeptidase activity"/>
    <property type="evidence" value="ECO:0007669"/>
    <property type="project" value="UniProtKB-EC"/>
</dbReference>
<evidence type="ECO:0000256" key="7">
    <source>
        <dbReference type="ARBA" id="ARBA00022670"/>
    </source>
</evidence>
<keyword evidence="13 18" id="KW-0472">Membrane</keyword>
<evidence type="ECO:0000256" key="2">
    <source>
        <dbReference type="ARBA" id="ARBA00004752"/>
    </source>
</evidence>
<dbReference type="GO" id="GO:0005886">
    <property type="term" value="C:plasma membrane"/>
    <property type="evidence" value="ECO:0007669"/>
    <property type="project" value="UniProtKB-SubCell"/>
</dbReference>
<organism evidence="21 22">
    <name type="scientific">Siphonobacter aquaeclarae</name>
    <dbReference type="NCBI Taxonomy" id="563176"/>
    <lineage>
        <taxon>Bacteria</taxon>
        <taxon>Pseudomonadati</taxon>
        <taxon>Bacteroidota</taxon>
        <taxon>Cytophagia</taxon>
        <taxon>Cytophagales</taxon>
        <taxon>Cytophagaceae</taxon>
        <taxon>Siphonobacter</taxon>
    </lineage>
</organism>
<dbReference type="GO" id="GO:0009252">
    <property type="term" value="P:peptidoglycan biosynthetic process"/>
    <property type="evidence" value="ECO:0007669"/>
    <property type="project" value="UniProtKB-KW"/>
</dbReference>
<dbReference type="GO" id="GO:0071555">
    <property type="term" value="P:cell wall organization"/>
    <property type="evidence" value="ECO:0007669"/>
    <property type="project" value="UniProtKB-KW"/>
</dbReference>
<keyword evidence="22" id="KW-1185">Reference proteome</keyword>
<evidence type="ECO:0000313" key="21">
    <source>
        <dbReference type="EMBL" id="SDL80322.1"/>
    </source>
</evidence>
<dbReference type="Pfam" id="PF00912">
    <property type="entry name" value="Transgly"/>
    <property type="match status" value="1"/>
</dbReference>
<reference evidence="21 22" key="1">
    <citation type="submission" date="2016-10" db="EMBL/GenBank/DDBJ databases">
        <authorList>
            <person name="de Groot N.N."/>
        </authorList>
    </citation>
    <scope>NUCLEOTIDE SEQUENCE [LARGE SCALE GENOMIC DNA]</scope>
    <source>
        <strain evidence="21 22">DSM 21668</strain>
    </source>
</reference>
<evidence type="ECO:0000259" key="19">
    <source>
        <dbReference type="Pfam" id="PF00905"/>
    </source>
</evidence>
<comment type="similarity">
    <text evidence="3">In the C-terminal section; belongs to the transpeptidase family.</text>
</comment>
<evidence type="ECO:0000256" key="13">
    <source>
        <dbReference type="ARBA" id="ARBA00023136"/>
    </source>
</evidence>
<dbReference type="PANTHER" id="PTHR32282:SF11">
    <property type="entry name" value="PENICILLIN-BINDING PROTEIN 1B"/>
    <property type="match status" value="1"/>
</dbReference>
<comment type="pathway">
    <text evidence="2">Cell wall biogenesis; peptidoglycan biosynthesis.</text>
</comment>
<dbReference type="EMBL" id="FNGS01000003">
    <property type="protein sequence ID" value="SDL80322.1"/>
    <property type="molecule type" value="Genomic_DNA"/>
</dbReference>
<dbReference type="InterPro" id="IPR023346">
    <property type="entry name" value="Lysozyme-like_dom_sf"/>
</dbReference>
<dbReference type="Gene3D" id="1.10.3810.10">
    <property type="entry name" value="Biosynthetic peptidoglycan transglycosylase-like"/>
    <property type="match status" value="1"/>
</dbReference>
<accession>A0A1G9N1C1</accession>
<evidence type="ECO:0000256" key="9">
    <source>
        <dbReference type="ARBA" id="ARBA00022679"/>
    </source>
</evidence>
<dbReference type="GO" id="GO:0008658">
    <property type="term" value="F:penicillin binding"/>
    <property type="evidence" value="ECO:0007669"/>
    <property type="project" value="InterPro"/>
</dbReference>
<keyword evidence="8" id="KW-0328">Glycosyltransferase</keyword>
<keyword evidence="11" id="KW-0133">Cell shape</keyword>
<feature type="domain" description="Penicillin-binding protein transpeptidase" evidence="19">
    <location>
        <begin position="433"/>
        <end position="670"/>
    </location>
</feature>
<keyword evidence="5" id="KW-1003">Cell membrane</keyword>
<evidence type="ECO:0000256" key="15">
    <source>
        <dbReference type="ARBA" id="ARBA00023316"/>
    </source>
</evidence>
<dbReference type="Proteomes" id="UP000198901">
    <property type="component" value="Unassembled WGS sequence"/>
</dbReference>
<dbReference type="SUPFAM" id="SSF56601">
    <property type="entry name" value="beta-lactamase/transpeptidase-like"/>
    <property type="match status" value="1"/>
</dbReference>
<comment type="similarity">
    <text evidence="4">In the N-terminal section; belongs to the glycosyltransferase 51 family.</text>
</comment>
<dbReference type="InterPro" id="IPR036950">
    <property type="entry name" value="PBP_transglycosylase"/>
</dbReference>
<protein>
    <submittedName>
        <fullName evidence="21">Penicillin-binding protein 1A</fullName>
    </submittedName>
</protein>
<keyword evidence="15" id="KW-0961">Cell wall biogenesis/degradation</keyword>
<keyword evidence="18" id="KW-1133">Transmembrane helix</keyword>
<evidence type="ECO:0000256" key="17">
    <source>
        <dbReference type="ARBA" id="ARBA00049902"/>
    </source>
</evidence>
<keyword evidence="10" id="KW-0378">Hydrolase</keyword>
<keyword evidence="9" id="KW-0808">Transferase</keyword>
<evidence type="ECO:0000256" key="12">
    <source>
        <dbReference type="ARBA" id="ARBA00022984"/>
    </source>
</evidence>
<dbReference type="InterPro" id="IPR050396">
    <property type="entry name" value="Glycosyltr_51/Transpeptidase"/>
</dbReference>
<evidence type="ECO:0000313" key="22">
    <source>
        <dbReference type="Proteomes" id="UP000198901"/>
    </source>
</evidence>
<dbReference type="Gene3D" id="3.40.710.10">
    <property type="entry name" value="DD-peptidase/beta-lactamase superfamily"/>
    <property type="match status" value="2"/>
</dbReference>
<comment type="catalytic activity">
    <reaction evidence="16">
        <text>Preferential cleavage: (Ac)2-L-Lys-D-Ala-|-D-Ala. Also transpeptidation of peptidyl-alanyl moieties that are N-acyl substituents of D-alanine.</text>
        <dbReference type="EC" id="3.4.16.4"/>
    </reaction>
</comment>
<dbReference type="GO" id="GO:0008360">
    <property type="term" value="P:regulation of cell shape"/>
    <property type="evidence" value="ECO:0007669"/>
    <property type="project" value="UniProtKB-KW"/>
</dbReference>
<evidence type="ECO:0000259" key="20">
    <source>
        <dbReference type="Pfam" id="PF00912"/>
    </source>
</evidence>
<sequence>MFKFLPGPFRQLIRRLWRFTLFAVGSFILYILAVYFNLFNLFGGMPSLKQLDNPRNELASEVISSDGVVLGSYFLENRSPVELQDISPNVINALIATEDVRFIKHSGIDPRGIGRSIVGMGKAGGGSTLTQQLVKNLFEARSERYKGILGDVPLVKLLIIKTKEWITAIQLERRYTKQEIMQMYLNTVEFSDNAYGIRTASLHYFSKEPSQLDVEEAAVLVGMCQNPDRFNPRMHPEASKERRNIVLQQMVRYGFLDAPRFDSYKNEAIALRLKSLNHNSNQAPYFIAVLRDKLLREIDELNKQRSSDDPLDLYTSGLKIYVTIDSRMQRYAEDACWDHIREQQRLFDAHWKGRNPWADKNGKEIKGFIENYIVPRTERYRTLKLSYGDDKEKIREVLNRPTKMRVFSYRGERDTVMTPLDSIRYYARFLQIGMVAEDPNNGNIKAWVGGINFKHFKFDHVQQAQRQPGSAFKPFVYATAIDKGYTPCDMVQDVSTCIGTWCPQNFEGGGSGRTMTLRQAIAKSVNTISVQLMKKFGPETIIEYANRIGVKTKLPKDVTICLGTAEVNLLEMVNSYCTFANGGVAWNEPQTVLRIEDRYGNLLRKFEATTHDALSPETAWRMVYMLQGATQEPGGTSVRLNREPCGQNNQIGGKTGTTSNYSDGWFMGVTQGLVTGVWVGAEDRAIHFRSGALGQGARMALPAWAKFMNKVYADESIGLKKVPFKKPANDKVCDNPFGDKAFGDSTIVIPNEKRPADGELL</sequence>
<dbReference type="RefSeq" id="WP_093200696.1">
    <property type="nucleotide sequence ID" value="NZ_FNGS01000003.1"/>
</dbReference>
<evidence type="ECO:0000256" key="1">
    <source>
        <dbReference type="ARBA" id="ARBA00004236"/>
    </source>
</evidence>
<dbReference type="GO" id="GO:0006508">
    <property type="term" value="P:proteolysis"/>
    <property type="evidence" value="ECO:0007669"/>
    <property type="project" value="UniProtKB-KW"/>
</dbReference>
<evidence type="ECO:0000256" key="4">
    <source>
        <dbReference type="ARBA" id="ARBA00007739"/>
    </source>
</evidence>
<keyword evidence="6" id="KW-0121">Carboxypeptidase</keyword>
<dbReference type="PANTHER" id="PTHR32282">
    <property type="entry name" value="BINDING PROTEIN TRANSPEPTIDASE, PUTATIVE-RELATED"/>
    <property type="match status" value="1"/>
</dbReference>
<dbReference type="AlphaFoldDB" id="A0A1G9N1C1"/>
<dbReference type="STRING" id="563176.SAMN04488090_1827"/>
<proteinExistence type="inferred from homology"/>
<comment type="catalytic activity">
    <reaction evidence="17">
        <text>[GlcNAc-(1-&gt;4)-Mur2Ac(oyl-L-Ala-gamma-D-Glu-L-Lys-D-Ala-D-Ala)](n)-di-trans,octa-cis-undecaprenyl diphosphate + beta-D-GlcNAc-(1-&gt;4)-Mur2Ac(oyl-L-Ala-gamma-D-Glu-L-Lys-D-Ala-D-Ala)-di-trans,octa-cis-undecaprenyl diphosphate = [GlcNAc-(1-&gt;4)-Mur2Ac(oyl-L-Ala-gamma-D-Glu-L-Lys-D-Ala-D-Ala)](n+1)-di-trans,octa-cis-undecaprenyl diphosphate + di-trans,octa-cis-undecaprenyl diphosphate + H(+)</text>
        <dbReference type="Rhea" id="RHEA:23708"/>
        <dbReference type="Rhea" id="RHEA-COMP:9602"/>
        <dbReference type="Rhea" id="RHEA-COMP:9603"/>
        <dbReference type="ChEBI" id="CHEBI:15378"/>
        <dbReference type="ChEBI" id="CHEBI:58405"/>
        <dbReference type="ChEBI" id="CHEBI:60033"/>
        <dbReference type="ChEBI" id="CHEBI:78435"/>
        <dbReference type="EC" id="2.4.99.28"/>
    </reaction>
</comment>
<comment type="subcellular location">
    <subcellularLocation>
        <location evidence="1">Cell membrane</location>
    </subcellularLocation>
</comment>
<evidence type="ECO:0000256" key="14">
    <source>
        <dbReference type="ARBA" id="ARBA00023268"/>
    </source>
</evidence>